<dbReference type="EMBL" id="CP015405">
    <property type="protein sequence ID" value="ARE64860.1"/>
    <property type="molecule type" value="Genomic_DNA"/>
</dbReference>
<gene>
    <name evidence="1" type="ORF">A4V09_23730</name>
</gene>
<dbReference type="AlphaFoldDB" id="A0A1V0QEJ3"/>
<keyword evidence="2" id="KW-1185">Reference proteome</keyword>
<protein>
    <submittedName>
        <fullName evidence="1">Uncharacterized protein</fullName>
    </submittedName>
</protein>
<name>A0A1V0QEJ3_9FIRM</name>
<reference evidence="1" key="1">
    <citation type="submission" date="2017-04" db="EMBL/GenBank/DDBJ databases">
        <title>Complete Genome Sequences of Twelve Strains of a Stable Defined Moderately Diverse Mouse Microbiota 2 (sDMDMm2).</title>
        <authorList>
            <person name="Uchimura Y."/>
            <person name="Wyss M."/>
            <person name="Brugiroux S."/>
            <person name="Limenitakis J.P."/>
            <person name="Stecher B."/>
            <person name="McCoy K.D."/>
            <person name="Macpherson A.J."/>
        </authorList>
    </citation>
    <scope>NUCLEOTIDE SEQUENCE</scope>
    <source>
        <strain evidence="1">YL58</strain>
    </source>
</reference>
<sequence length="69" mass="7831">MLRIVWSLRKNDGSVKKEEEETAMVPALSSVWTEEILLPDTDPGQCQIVALPLFYRFPIRIVTVNLSSV</sequence>
<accession>A0A1V0QEJ3</accession>
<organism evidence="1 2">
    <name type="scientific">Blautia pseudococcoides</name>
    <dbReference type="NCBI Taxonomy" id="1796616"/>
    <lineage>
        <taxon>Bacteria</taxon>
        <taxon>Bacillati</taxon>
        <taxon>Bacillota</taxon>
        <taxon>Clostridia</taxon>
        <taxon>Lachnospirales</taxon>
        <taxon>Lachnospiraceae</taxon>
        <taxon>Blautia</taxon>
    </lineage>
</organism>
<evidence type="ECO:0000313" key="2">
    <source>
        <dbReference type="Proteomes" id="UP000092574"/>
    </source>
</evidence>
<proteinExistence type="predicted"/>
<dbReference type="Proteomes" id="UP000092574">
    <property type="component" value="Chromosome"/>
</dbReference>
<evidence type="ECO:0000313" key="1">
    <source>
        <dbReference type="EMBL" id="ARE64860.1"/>
    </source>
</evidence>
<dbReference type="KEGG" id="byl:A4V09_23730"/>